<feature type="transmembrane region" description="Helical" evidence="7">
    <location>
        <begin position="381"/>
        <end position="402"/>
    </location>
</feature>
<keyword evidence="4 7" id="KW-0812">Transmembrane</keyword>
<dbReference type="PANTHER" id="PTHR30250">
    <property type="entry name" value="PST FAMILY PREDICTED COLANIC ACID TRANSPORTER"/>
    <property type="match status" value="1"/>
</dbReference>
<feature type="transmembrane region" description="Helical" evidence="7">
    <location>
        <begin position="12"/>
        <end position="36"/>
    </location>
</feature>
<evidence type="ECO:0000256" key="6">
    <source>
        <dbReference type="ARBA" id="ARBA00023136"/>
    </source>
</evidence>
<name>A0ABV6B2P6_9DEIO</name>
<feature type="transmembrane region" description="Helical" evidence="7">
    <location>
        <begin position="357"/>
        <end position="375"/>
    </location>
</feature>
<reference evidence="8 9" key="1">
    <citation type="submission" date="2024-09" db="EMBL/GenBank/DDBJ databases">
        <authorList>
            <person name="Sun Q."/>
            <person name="Mori K."/>
        </authorList>
    </citation>
    <scope>NUCLEOTIDE SEQUENCE [LARGE SCALE GENOMIC DNA]</scope>
    <source>
        <strain evidence="8 9">JCM 13503</strain>
    </source>
</reference>
<feature type="transmembrane region" description="Helical" evidence="7">
    <location>
        <begin position="285"/>
        <end position="308"/>
    </location>
</feature>
<evidence type="ECO:0000256" key="1">
    <source>
        <dbReference type="ARBA" id="ARBA00004651"/>
    </source>
</evidence>
<evidence type="ECO:0000256" key="2">
    <source>
        <dbReference type="ARBA" id="ARBA00007430"/>
    </source>
</evidence>
<feature type="transmembrane region" description="Helical" evidence="7">
    <location>
        <begin position="447"/>
        <end position="468"/>
    </location>
</feature>
<gene>
    <name evidence="8" type="ORF">ACFFLM_14680</name>
</gene>
<organism evidence="8 9">
    <name type="scientific">Deinococcus oregonensis</name>
    <dbReference type="NCBI Taxonomy" id="1805970"/>
    <lineage>
        <taxon>Bacteria</taxon>
        <taxon>Thermotogati</taxon>
        <taxon>Deinococcota</taxon>
        <taxon>Deinococci</taxon>
        <taxon>Deinococcales</taxon>
        <taxon>Deinococcaceae</taxon>
        <taxon>Deinococcus</taxon>
    </lineage>
</organism>
<feature type="transmembrane region" description="Helical" evidence="7">
    <location>
        <begin position="42"/>
        <end position="68"/>
    </location>
</feature>
<proteinExistence type="inferred from homology"/>
<keyword evidence="9" id="KW-1185">Reference proteome</keyword>
<dbReference type="CDD" id="cd13127">
    <property type="entry name" value="MATE_tuaB_like"/>
    <property type="match status" value="1"/>
</dbReference>
<evidence type="ECO:0000313" key="9">
    <source>
        <dbReference type="Proteomes" id="UP001589733"/>
    </source>
</evidence>
<keyword evidence="5 7" id="KW-1133">Transmembrane helix</keyword>
<sequence length="501" mass="54069">MSNLKERTLRAIKWSSLSFLSTVLLAPIFAAILARLLTKEEFGLFAIGLSLYAVGQYIADFGIGQALVQKSNLTEEDIRAGFTSSLMLGLLATVLVWLAAPLAGRLLNHEDVVPLVRAFACLYVLASLATVSTSLLRRELRFKPLMVSEVGSYVIGQGIFGLGAAYLGYGAYSIVISVAVQYVIQLSVSYYFGRHPFRLTFRRSSYRALYAFGGRASVVSFLEFLSLNLDTFMIGRLYGVATLGLYNRGYNTVYAPLISLARSLTRVLAPSFSAVQHDQPKLRHAYLSGLMALSVLLFSMAAGVFVAAREIVLVLLGDQFSAAIPIVQVLALFIPFPVLSNLSAVLAEASARLNSKIAIQSVYLVGLAVSYWTVYRLGWGVVAFAGVLVVAGALRSVAYAVVARRIIGGGSKQIVRAYALGLACGLAVAAAMAVVVHPLRQTGLSPFVLFGIEGLLGAVLVLAVLLLGPPNELQTQVRSVGRKALARTERWWRAINHPERT</sequence>
<accession>A0ABV6B2P6</accession>
<comment type="similarity">
    <text evidence="2">Belongs to the polysaccharide synthase family.</text>
</comment>
<comment type="caution">
    <text evidence="8">The sequence shown here is derived from an EMBL/GenBank/DDBJ whole genome shotgun (WGS) entry which is preliminary data.</text>
</comment>
<feature type="transmembrane region" description="Helical" evidence="7">
    <location>
        <begin position="172"/>
        <end position="193"/>
    </location>
</feature>
<dbReference type="Pfam" id="PF13440">
    <property type="entry name" value="Polysacc_synt_3"/>
    <property type="match status" value="1"/>
</dbReference>
<dbReference type="InterPro" id="IPR050833">
    <property type="entry name" value="Poly_Biosynth_Transport"/>
</dbReference>
<feature type="transmembrane region" description="Helical" evidence="7">
    <location>
        <begin position="320"/>
        <end position="345"/>
    </location>
</feature>
<keyword evidence="3" id="KW-1003">Cell membrane</keyword>
<dbReference type="Proteomes" id="UP001589733">
    <property type="component" value="Unassembled WGS sequence"/>
</dbReference>
<evidence type="ECO:0000256" key="7">
    <source>
        <dbReference type="SAM" id="Phobius"/>
    </source>
</evidence>
<evidence type="ECO:0000256" key="3">
    <source>
        <dbReference type="ARBA" id="ARBA00022475"/>
    </source>
</evidence>
<comment type="subcellular location">
    <subcellularLocation>
        <location evidence="1">Cell membrane</location>
        <topology evidence="1">Multi-pass membrane protein</topology>
    </subcellularLocation>
</comment>
<evidence type="ECO:0000256" key="4">
    <source>
        <dbReference type="ARBA" id="ARBA00022692"/>
    </source>
</evidence>
<dbReference type="PANTHER" id="PTHR30250:SF10">
    <property type="entry name" value="LIPOPOLYSACCHARIDE BIOSYNTHESIS PROTEIN WZXC"/>
    <property type="match status" value="1"/>
</dbReference>
<feature type="transmembrane region" description="Helical" evidence="7">
    <location>
        <begin position="145"/>
        <end position="166"/>
    </location>
</feature>
<evidence type="ECO:0000256" key="5">
    <source>
        <dbReference type="ARBA" id="ARBA00022989"/>
    </source>
</evidence>
<evidence type="ECO:0000313" key="8">
    <source>
        <dbReference type="EMBL" id="MFB9993215.1"/>
    </source>
</evidence>
<dbReference type="RefSeq" id="WP_380011601.1">
    <property type="nucleotide sequence ID" value="NZ_JBHLYR010000045.1"/>
</dbReference>
<feature type="transmembrane region" description="Helical" evidence="7">
    <location>
        <begin position="112"/>
        <end position="133"/>
    </location>
</feature>
<protein>
    <submittedName>
        <fullName evidence="8">Lipopolysaccharide biosynthesis protein</fullName>
    </submittedName>
</protein>
<feature type="transmembrane region" description="Helical" evidence="7">
    <location>
        <begin position="414"/>
        <end position="435"/>
    </location>
</feature>
<keyword evidence="6 7" id="KW-0472">Membrane</keyword>
<feature type="transmembrane region" description="Helical" evidence="7">
    <location>
        <begin position="80"/>
        <end position="100"/>
    </location>
</feature>
<dbReference type="EMBL" id="JBHLYR010000045">
    <property type="protein sequence ID" value="MFB9993215.1"/>
    <property type="molecule type" value="Genomic_DNA"/>
</dbReference>